<proteinExistence type="predicted"/>
<evidence type="ECO:0000256" key="1">
    <source>
        <dbReference type="SAM" id="MobiDB-lite"/>
    </source>
</evidence>
<protein>
    <submittedName>
        <fullName evidence="2">8496_t:CDS:1</fullName>
    </submittedName>
</protein>
<sequence length="182" mass="20034">SQTTQVSAASYELPEANLTASYAVIAVRKARQCYNRPKFDAHPTEALKSKVHTTKSSRVMKSTPTITTTIVTPKITPTDTPTDINAESVPSSPASVATIVGDETVVTRRRKNPHPMRSPDKVKDNGAVYGKCIIYEIYESNPLALLDRKEEVNRNATVSTGVTTRSAKRKVRVGRKKEHKKV</sequence>
<dbReference type="Proteomes" id="UP000789572">
    <property type="component" value="Unassembled WGS sequence"/>
</dbReference>
<accession>A0A9N9FER2</accession>
<feature type="non-terminal residue" evidence="2">
    <location>
        <position position="182"/>
    </location>
</feature>
<dbReference type="AlphaFoldDB" id="A0A9N9FER2"/>
<organism evidence="2 3">
    <name type="scientific">Paraglomus occultum</name>
    <dbReference type="NCBI Taxonomy" id="144539"/>
    <lineage>
        <taxon>Eukaryota</taxon>
        <taxon>Fungi</taxon>
        <taxon>Fungi incertae sedis</taxon>
        <taxon>Mucoromycota</taxon>
        <taxon>Glomeromycotina</taxon>
        <taxon>Glomeromycetes</taxon>
        <taxon>Paraglomerales</taxon>
        <taxon>Paraglomeraceae</taxon>
        <taxon>Paraglomus</taxon>
    </lineage>
</organism>
<evidence type="ECO:0000313" key="3">
    <source>
        <dbReference type="Proteomes" id="UP000789572"/>
    </source>
</evidence>
<dbReference type="OrthoDB" id="10385714at2759"/>
<feature type="compositionally biased region" description="Basic residues" evidence="1">
    <location>
        <begin position="166"/>
        <end position="182"/>
    </location>
</feature>
<feature type="region of interest" description="Disordered" evidence="1">
    <location>
        <begin position="157"/>
        <end position="182"/>
    </location>
</feature>
<dbReference type="EMBL" id="CAJVPJ010000473">
    <property type="protein sequence ID" value="CAG8528523.1"/>
    <property type="molecule type" value="Genomic_DNA"/>
</dbReference>
<gene>
    <name evidence="2" type="ORF">POCULU_LOCUS3939</name>
</gene>
<comment type="caution">
    <text evidence="2">The sequence shown here is derived from an EMBL/GenBank/DDBJ whole genome shotgun (WGS) entry which is preliminary data.</text>
</comment>
<reference evidence="2" key="1">
    <citation type="submission" date="2021-06" db="EMBL/GenBank/DDBJ databases">
        <authorList>
            <person name="Kallberg Y."/>
            <person name="Tangrot J."/>
            <person name="Rosling A."/>
        </authorList>
    </citation>
    <scope>NUCLEOTIDE SEQUENCE</scope>
    <source>
        <strain evidence="2">IA702</strain>
    </source>
</reference>
<name>A0A9N9FER2_9GLOM</name>
<evidence type="ECO:0000313" key="2">
    <source>
        <dbReference type="EMBL" id="CAG8528523.1"/>
    </source>
</evidence>
<keyword evidence="3" id="KW-1185">Reference proteome</keyword>